<dbReference type="AlphaFoldDB" id="A0A926NFE8"/>
<dbReference type="Proteomes" id="UP000626844">
    <property type="component" value="Unassembled WGS sequence"/>
</dbReference>
<evidence type="ECO:0000313" key="1">
    <source>
        <dbReference type="EMBL" id="MBD1379815.1"/>
    </source>
</evidence>
<sequence>MSRENQEFSRIFREINRGFRYFTANYTTAVKNGADVTQQEIIKALEDRDQPVDIVAGKLFEAVKKGVQYAGEQMVDSGVDIVEQMKAKSRKK</sequence>
<protein>
    <submittedName>
        <fullName evidence="1">Uncharacterized protein</fullName>
    </submittedName>
</protein>
<gene>
    <name evidence="1" type="ORF">IC621_06185</name>
</gene>
<keyword evidence="2" id="KW-1185">Reference proteome</keyword>
<name>A0A926NFE8_9BACI</name>
<organism evidence="1 2">
    <name type="scientific">Metabacillus arenae</name>
    <dbReference type="NCBI Taxonomy" id="2771434"/>
    <lineage>
        <taxon>Bacteria</taxon>
        <taxon>Bacillati</taxon>
        <taxon>Bacillota</taxon>
        <taxon>Bacilli</taxon>
        <taxon>Bacillales</taxon>
        <taxon>Bacillaceae</taxon>
        <taxon>Metabacillus</taxon>
    </lineage>
</organism>
<proteinExistence type="predicted"/>
<accession>A0A926NFE8</accession>
<comment type="caution">
    <text evidence="1">The sequence shown here is derived from an EMBL/GenBank/DDBJ whole genome shotgun (WGS) entry which is preliminary data.</text>
</comment>
<evidence type="ECO:0000313" key="2">
    <source>
        <dbReference type="Proteomes" id="UP000626844"/>
    </source>
</evidence>
<dbReference type="EMBL" id="JACXAI010000005">
    <property type="protein sequence ID" value="MBD1379815.1"/>
    <property type="molecule type" value="Genomic_DNA"/>
</dbReference>
<reference evidence="1" key="1">
    <citation type="submission" date="2020-09" db="EMBL/GenBank/DDBJ databases">
        <title>A novel bacterium of genus Bacillus, isolated from South China Sea.</title>
        <authorList>
            <person name="Huang H."/>
            <person name="Mo K."/>
            <person name="Hu Y."/>
        </authorList>
    </citation>
    <scope>NUCLEOTIDE SEQUENCE</scope>
    <source>
        <strain evidence="1">IB182487</strain>
    </source>
</reference>